<evidence type="ECO:0000256" key="3">
    <source>
        <dbReference type="ARBA" id="ARBA00022475"/>
    </source>
</evidence>
<feature type="transmembrane region" description="Helical" evidence="7">
    <location>
        <begin position="119"/>
        <end position="139"/>
    </location>
</feature>
<feature type="transmembrane region" description="Helical" evidence="7">
    <location>
        <begin position="357"/>
        <end position="378"/>
    </location>
</feature>
<dbReference type="STRING" id="185761.SAMN05660282_00129"/>
<dbReference type="Pfam" id="PF08817">
    <property type="entry name" value="YukD"/>
    <property type="match status" value="1"/>
</dbReference>
<dbReference type="OrthoDB" id="4426863at2"/>
<keyword evidence="5 7" id="KW-1133">Transmembrane helix</keyword>
<dbReference type="InterPro" id="IPR024962">
    <property type="entry name" value="YukD-like"/>
</dbReference>
<evidence type="ECO:0000259" key="8">
    <source>
        <dbReference type="Pfam" id="PF19053"/>
    </source>
</evidence>
<evidence type="ECO:0000256" key="6">
    <source>
        <dbReference type="ARBA" id="ARBA00023136"/>
    </source>
</evidence>
<feature type="transmembrane region" description="Helical" evidence="7">
    <location>
        <begin position="384"/>
        <end position="403"/>
    </location>
</feature>
<keyword evidence="3" id="KW-1003">Cell membrane</keyword>
<reference evidence="9 10" key="1">
    <citation type="submission" date="2016-10" db="EMBL/GenBank/DDBJ databases">
        <authorList>
            <person name="de Groot N.N."/>
        </authorList>
    </citation>
    <scope>NUCLEOTIDE SEQUENCE [LARGE SCALE GENOMIC DNA]</scope>
    <source>
        <strain>J11</strain>
        <strain evidence="10">PG 39</strain>
    </source>
</reference>
<evidence type="ECO:0000256" key="2">
    <source>
        <dbReference type="ARBA" id="ARBA00006162"/>
    </source>
</evidence>
<feature type="transmembrane region" description="Helical" evidence="7">
    <location>
        <begin position="191"/>
        <end position="218"/>
    </location>
</feature>
<dbReference type="InterPro" id="IPR044049">
    <property type="entry name" value="EccD_transm"/>
</dbReference>
<sequence>MGVAVDHIMRLVLRVHVGAYRREADVAVPAGSSVGEILEELTTLMEAPRISRAWQAMSATGTPIDLATPLATTGLAQGDVLVLTPHSEHPRVVVRDAAEALSDRDPDAPGHGPRINGGVAFGSLVGVAGFLLLACAPPLKLSPPLGLGIAALLVLVIISWRRDLRSLGSCFMLLCAASAATYVLGESTKDVLSWAWAISSAAGFALAAIIPLIALGVAGPRQTTALAMASMHVLLAAITVALSGRLLAGAGLSVALGLVMVSMIPRLAALLAGLKVPTLPSAGQDLAVSDVPDPQVTTKARRALDLQAGLHLGNAAATAIGLIIIAGISGGPFTQALGLCACIAVLFHALRHRGAIATWSLGILGAVALGCSLWAAIYPEMGHILQFVIGALCVMGCLTLVLWAPLLKNIQPTTIVWLERSETLALAACLPLAAHLAGLFSSIRGLG</sequence>
<keyword evidence="4 7" id="KW-0812">Transmembrane</keyword>
<proteinExistence type="inferred from homology"/>
<evidence type="ECO:0000256" key="4">
    <source>
        <dbReference type="ARBA" id="ARBA00022692"/>
    </source>
</evidence>
<feature type="transmembrane region" description="Helical" evidence="7">
    <location>
        <begin position="424"/>
        <end position="443"/>
    </location>
</feature>
<feature type="domain" description="EccD-like transmembrane" evidence="8">
    <location>
        <begin position="119"/>
        <end position="446"/>
    </location>
</feature>
<organism evidence="9 10">
    <name type="scientific">Corynebacterium spheniscorum</name>
    <dbReference type="NCBI Taxonomy" id="185761"/>
    <lineage>
        <taxon>Bacteria</taxon>
        <taxon>Bacillati</taxon>
        <taxon>Actinomycetota</taxon>
        <taxon>Actinomycetes</taxon>
        <taxon>Mycobacteriales</taxon>
        <taxon>Corynebacteriaceae</taxon>
        <taxon>Corynebacterium</taxon>
    </lineage>
</organism>
<dbReference type="Pfam" id="PF19053">
    <property type="entry name" value="EccD"/>
    <property type="match status" value="1"/>
</dbReference>
<keyword evidence="10" id="KW-1185">Reference proteome</keyword>
<evidence type="ECO:0000256" key="7">
    <source>
        <dbReference type="SAM" id="Phobius"/>
    </source>
</evidence>
<keyword evidence="6 7" id="KW-0472">Membrane</keyword>
<protein>
    <submittedName>
        <fullName evidence="9">Type VII secretion integral membrane protein EccD</fullName>
    </submittedName>
</protein>
<comment type="subcellular location">
    <subcellularLocation>
        <location evidence="1">Cell membrane</location>
        <topology evidence="1">Multi-pass membrane protein</topology>
    </subcellularLocation>
</comment>
<dbReference type="EMBL" id="FOPJ01000001">
    <property type="protein sequence ID" value="SFG17156.1"/>
    <property type="molecule type" value="Genomic_DNA"/>
</dbReference>
<name>A0A1I2PU76_9CORY</name>
<dbReference type="RefSeq" id="WP_092283380.1">
    <property type="nucleotide sequence ID" value="NZ_FOPJ01000001.1"/>
</dbReference>
<dbReference type="InterPro" id="IPR006707">
    <property type="entry name" value="T7SS_EccD"/>
</dbReference>
<evidence type="ECO:0000256" key="1">
    <source>
        <dbReference type="ARBA" id="ARBA00004651"/>
    </source>
</evidence>
<feature type="transmembrane region" description="Helical" evidence="7">
    <location>
        <begin position="225"/>
        <end position="248"/>
    </location>
</feature>
<gene>
    <name evidence="9" type="ORF">SAMN05660282_00129</name>
</gene>
<accession>A0A1I2PU76</accession>
<evidence type="ECO:0000313" key="9">
    <source>
        <dbReference type="EMBL" id="SFG17156.1"/>
    </source>
</evidence>
<dbReference type="NCBIfam" id="TIGR03920">
    <property type="entry name" value="T7SS_EccD"/>
    <property type="match status" value="1"/>
</dbReference>
<comment type="similarity">
    <text evidence="2">Belongs to the EccD/Snm4 family.</text>
</comment>
<feature type="transmembrane region" description="Helical" evidence="7">
    <location>
        <begin position="167"/>
        <end position="185"/>
    </location>
</feature>
<dbReference type="Proteomes" id="UP000199065">
    <property type="component" value="Unassembled WGS sequence"/>
</dbReference>
<feature type="transmembrane region" description="Helical" evidence="7">
    <location>
        <begin position="254"/>
        <end position="274"/>
    </location>
</feature>
<dbReference type="Gene3D" id="3.10.20.90">
    <property type="entry name" value="Phosphatidylinositol 3-kinase Catalytic Subunit, Chain A, domain 1"/>
    <property type="match status" value="1"/>
</dbReference>
<dbReference type="AlphaFoldDB" id="A0A1I2PU76"/>
<evidence type="ECO:0000313" key="10">
    <source>
        <dbReference type="Proteomes" id="UP000199065"/>
    </source>
</evidence>
<feature type="transmembrane region" description="Helical" evidence="7">
    <location>
        <begin position="145"/>
        <end position="160"/>
    </location>
</feature>
<dbReference type="GO" id="GO:0005886">
    <property type="term" value="C:plasma membrane"/>
    <property type="evidence" value="ECO:0007669"/>
    <property type="project" value="UniProtKB-SubCell"/>
</dbReference>
<feature type="transmembrane region" description="Helical" evidence="7">
    <location>
        <begin position="333"/>
        <end position="350"/>
    </location>
</feature>
<feature type="transmembrane region" description="Helical" evidence="7">
    <location>
        <begin position="308"/>
        <end position="327"/>
    </location>
</feature>
<evidence type="ECO:0000256" key="5">
    <source>
        <dbReference type="ARBA" id="ARBA00022989"/>
    </source>
</evidence>